<keyword evidence="1" id="KW-0808">Transferase</keyword>
<dbReference type="Gene3D" id="3.40.50.300">
    <property type="entry name" value="P-loop containing nucleotide triphosphate hydrolases"/>
    <property type="match status" value="1"/>
</dbReference>
<sequence length="291" mass="33275">MELKELQPQLFPTFQQILSEGRMSHAYLFSGDFASFEMAIYLAQSRFCEEQSEGQPCGQCRSCRLIAEQEFADVQVVEPQGTIIKTETIRELTRDFSRSGYEGNAQVFIIREAHKMHTNAANSLLKFMEEPQSEVYLILLTSDETKVLPTIKSRCQVFHFPKNRDFLVQYLQGQGALKTQAMILAELATSPESADQLFKDQKVQDLIGVGQTFVQVLLKSKEQAYLEVARLANQANEKKDQDRLFQILTIQLSNIESPTLKTTLLSQLHEARLMWQANVSFQNAMEYMVLK</sequence>
<dbReference type="RefSeq" id="WP_380424244.1">
    <property type="nucleotide sequence ID" value="NZ_JBHRZV010000002.1"/>
</dbReference>
<dbReference type="InterPro" id="IPR027417">
    <property type="entry name" value="P-loop_NTPase"/>
</dbReference>
<dbReference type="GO" id="GO:0003887">
    <property type="term" value="F:DNA-directed DNA polymerase activity"/>
    <property type="evidence" value="ECO:0007669"/>
    <property type="project" value="UniProtKB-EC"/>
</dbReference>
<keyword evidence="1" id="KW-0548">Nucleotidyltransferase</keyword>
<name>A0ABV8CT35_9STRE</name>
<organism evidence="1 2">
    <name type="scientific">Streptococcus caprae</name>
    <dbReference type="NCBI Taxonomy" id="1640501"/>
    <lineage>
        <taxon>Bacteria</taxon>
        <taxon>Bacillati</taxon>
        <taxon>Bacillota</taxon>
        <taxon>Bacilli</taxon>
        <taxon>Lactobacillales</taxon>
        <taxon>Streptococcaceae</taxon>
        <taxon>Streptococcus</taxon>
    </lineage>
</organism>
<reference evidence="2" key="1">
    <citation type="journal article" date="2019" name="Int. J. Syst. Evol. Microbiol.">
        <title>The Global Catalogue of Microorganisms (GCM) 10K type strain sequencing project: providing services to taxonomists for standard genome sequencing and annotation.</title>
        <authorList>
            <consortium name="The Broad Institute Genomics Platform"/>
            <consortium name="The Broad Institute Genome Sequencing Center for Infectious Disease"/>
            <person name="Wu L."/>
            <person name="Ma J."/>
        </authorList>
    </citation>
    <scope>NUCLEOTIDE SEQUENCE [LARGE SCALE GENOMIC DNA]</scope>
    <source>
        <strain evidence="2">CCUG 67170</strain>
    </source>
</reference>
<comment type="caution">
    <text evidence="1">The sequence shown here is derived from an EMBL/GenBank/DDBJ whole genome shotgun (WGS) entry which is preliminary data.</text>
</comment>
<dbReference type="NCBIfam" id="NF005581">
    <property type="entry name" value="PRK07276.1"/>
    <property type="match status" value="1"/>
</dbReference>
<evidence type="ECO:0000313" key="1">
    <source>
        <dbReference type="EMBL" id="MFC3927103.1"/>
    </source>
</evidence>
<keyword evidence="2" id="KW-1185">Reference proteome</keyword>
<gene>
    <name evidence="1" type="ORF">ACFORF_00450</name>
</gene>
<dbReference type="NCBIfam" id="TIGR00678">
    <property type="entry name" value="holB"/>
    <property type="match status" value="1"/>
</dbReference>
<dbReference type="PANTHER" id="PTHR11669">
    <property type="entry name" value="REPLICATION FACTOR C / DNA POLYMERASE III GAMMA-TAU SUBUNIT"/>
    <property type="match status" value="1"/>
</dbReference>
<dbReference type="Pfam" id="PF13177">
    <property type="entry name" value="DNA_pol3_delta2"/>
    <property type="match status" value="1"/>
</dbReference>
<proteinExistence type="predicted"/>
<evidence type="ECO:0000313" key="2">
    <source>
        <dbReference type="Proteomes" id="UP001595807"/>
    </source>
</evidence>
<dbReference type="Proteomes" id="UP001595807">
    <property type="component" value="Unassembled WGS sequence"/>
</dbReference>
<accession>A0ABV8CT35</accession>
<dbReference type="InterPro" id="IPR050238">
    <property type="entry name" value="DNA_Rep/Repair_Clamp_Loader"/>
</dbReference>
<dbReference type="InterPro" id="IPR004622">
    <property type="entry name" value="DNA_pol_HolB"/>
</dbReference>
<dbReference type="EMBL" id="JBHRZV010000002">
    <property type="protein sequence ID" value="MFC3927103.1"/>
    <property type="molecule type" value="Genomic_DNA"/>
</dbReference>
<protein>
    <submittedName>
        <fullName evidence="1">DNA polymerase III subunit delta</fullName>
        <ecNumber evidence="1">2.7.7.7</ecNumber>
    </submittedName>
</protein>
<dbReference type="PANTHER" id="PTHR11669:SF8">
    <property type="entry name" value="DNA POLYMERASE III SUBUNIT DELTA"/>
    <property type="match status" value="1"/>
</dbReference>
<dbReference type="EC" id="2.7.7.7" evidence="1"/>
<dbReference type="SUPFAM" id="SSF52540">
    <property type="entry name" value="P-loop containing nucleoside triphosphate hydrolases"/>
    <property type="match status" value="1"/>
</dbReference>